<comment type="subcellular location">
    <subcellularLocation>
        <location evidence="2">Cell inner membrane</location>
        <topology evidence="2">Single-pass membrane protein</topology>
        <orientation evidence="2">Periplasmic side</orientation>
    </subcellularLocation>
</comment>
<reference evidence="16 17" key="1">
    <citation type="submission" date="2019-07" db="EMBL/GenBank/DDBJ databases">
        <title>Whole genome shotgun sequence of Vibrio sagamiensis NBRC 104589.</title>
        <authorList>
            <person name="Hosoyama A."/>
            <person name="Uohara A."/>
            <person name="Ohji S."/>
            <person name="Ichikawa N."/>
        </authorList>
    </citation>
    <scope>NUCLEOTIDE SEQUENCE [LARGE SCALE GENOMIC DNA]</scope>
    <source>
        <strain evidence="16 17">NBRC 104589</strain>
    </source>
</reference>
<evidence type="ECO:0000256" key="6">
    <source>
        <dbReference type="ARBA" id="ARBA00022519"/>
    </source>
</evidence>
<keyword evidence="10" id="KW-0443">Lipid metabolism</keyword>
<keyword evidence="5" id="KW-1003">Cell membrane</keyword>
<comment type="function">
    <text evidence="1">May be involved in the folding of the extracellular lipase during its passage through the periplasm.</text>
</comment>
<dbReference type="GO" id="GO:0006457">
    <property type="term" value="P:protein folding"/>
    <property type="evidence" value="ECO:0007669"/>
    <property type="project" value="InterPro"/>
</dbReference>
<accession>A0A511QDF6</accession>
<dbReference type="AlphaFoldDB" id="A0A511QDF6"/>
<keyword evidence="7" id="KW-0812">Transmembrane</keyword>
<evidence type="ECO:0000256" key="1">
    <source>
        <dbReference type="ARBA" id="ARBA00003280"/>
    </source>
</evidence>
<keyword evidence="12" id="KW-0143">Chaperone</keyword>
<dbReference type="SUPFAM" id="SSF158855">
    <property type="entry name" value="Lipase chaperone-like"/>
    <property type="match status" value="1"/>
</dbReference>
<evidence type="ECO:0000256" key="14">
    <source>
        <dbReference type="ARBA" id="ARBA00031542"/>
    </source>
</evidence>
<evidence type="ECO:0000313" key="16">
    <source>
        <dbReference type="EMBL" id="GEM74462.1"/>
    </source>
</evidence>
<organism evidence="16 17">
    <name type="scientific">Vibrio sagamiensis NBRC 104589</name>
    <dbReference type="NCBI Taxonomy" id="1219064"/>
    <lineage>
        <taxon>Bacteria</taxon>
        <taxon>Pseudomonadati</taxon>
        <taxon>Pseudomonadota</taxon>
        <taxon>Gammaproteobacteria</taxon>
        <taxon>Vibrionales</taxon>
        <taxon>Vibrionaceae</taxon>
        <taxon>Vibrio</taxon>
    </lineage>
</organism>
<dbReference type="Proteomes" id="UP000321922">
    <property type="component" value="Unassembled WGS sequence"/>
</dbReference>
<evidence type="ECO:0000256" key="15">
    <source>
        <dbReference type="ARBA" id="ARBA00033028"/>
    </source>
</evidence>
<protein>
    <recommendedName>
        <fullName evidence="4">Lipase chaperone</fullName>
    </recommendedName>
    <alternativeName>
        <fullName evidence="15">Lipase foldase</fullName>
    </alternativeName>
    <alternativeName>
        <fullName evidence="13">Lipase helper protein</fullName>
    </alternativeName>
    <alternativeName>
        <fullName evidence="14">Lipase modulator</fullName>
    </alternativeName>
</protein>
<dbReference type="EMBL" id="BJXJ01000004">
    <property type="protein sequence ID" value="GEM74462.1"/>
    <property type="molecule type" value="Genomic_DNA"/>
</dbReference>
<evidence type="ECO:0000256" key="11">
    <source>
        <dbReference type="ARBA" id="ARBA00023136"/>
    </source>
</evidence>
<evidence type="ECO:0000256" key="2">
    <source>
        <dbReference type="ARBA" id="ARBA00004383"/>
    </source>
</evidence>
<dbReference type="GO" id="GO:0051082">
    <property type="term" value="F:unfolded protein binding"/>
    <property type="evidence" value="ECO:0007669"/>
    <property type="project" value="InterPro"/>
</dbReference>
<keyword evidence="6" id="KW-0997">Cell inner membrane</keyword>
<keyword evidence="17" id="KW-1185">Reference proteome</keyword>
<evidence type="ECO:0000256" key="3">
    <source>
        <dbReference type="ARBA" id="ARBA00010358"/>
    </source>
</evidence>
<dbReference type="Pfam" id="PF03280">
    <property type="entry name" value="Lipase_chap"/>
    <property type="match status" value="1"/>
</dbReference>
<evidence type="ECO:0000313" key="17">
    <source>
        <dbReference type="Proteomes" id="UP000321922"/>
    </source>
</evidence>
<dbReference type="GO" id="GO:0016042">
    <property type="term" value="P:lipid catabolic process"/>
    <property type="evidence" value="ECO:0007669"/>
    <property type="project" value="UniProtKB-KW"/>
</dbReference>
<proteinExistence type="inferred from homology"/>
<evidence type="ECO:0000256" key="5">
    <source>
        <dbReference type="ARBA" id="ARBA00022475"/>
    </source>
</evidence>
<dbReference type="InterPro" id="IPR004961">
    <property type="entry name" value="Lipase_chaperone"/>
</dbReference>
<evidence type="ECO:0000256" key="10">
    <source>
        <dbReference type="ARBA" id="ARBA00023098"/>
    </source>
</evidence>
<evidence type="ECO:0000256" key="12">
    <source>
        <dbReference type="ARBA" id="ARBA00023186"/>
    </source>
</evidence>
<dbReference type="GO" id="GO:0005886">
    <property type="term" value="C:plasma membrane"/>
    <property type="evidence" value="ECO:0007669"/>
    <property type="project" value="UniProtKB-SubCell"/>
</dbReference>
<evidence type="ECO:0000256" key="4">
    <source>
        <dbReference type="ARBA" id="ARBA00019692"/>
    </source>
</evidence>
<keyword evidence="9" id="KW-1133">Transmembrane helix</keyword>
<keyword evidence="8" id="KW-0442">Lipid degradation</keyword>
<dbReference type="OrthoDB" id="5812603at2"/>
<evidence type="ECO:0000256" key="9">
    <source>
        <dbReference type="ARBA" id="ARBA00022989"/>
    </source>
</evidence>
<evidence type="ECO:0000256" key="7">
    <source>
        <dbReference type="ARBA" id="ARBA00022692"/>
    </source>
</evidence>
<keyword evidence="11" id="KW-0472">Membrane</keyword>
<sequence length="289" mass="33435">MEKCHLFLGGYLTLAVSVALLSILNNQEPDHRSTSLQSPSQLDTELDVSSVKDFFEYQLSTQGEQTLNKIIHNFDSDSSAAVFEGSIEQDLFHRYIEYKQALLDLNPSPSSQLSLQHLIEIEDVITKLQDKFFTHSEKDRLFGQQNLLRRFTIQKQEIMATTRDPLLQQQLLDDLLSQQPSYIQQVNKNNQLIMQLASTSQLNLQDKYIQHVSLVGEKGAKRLQDLENQQRDFQAVLSGYLQQRDDILEYEGLSTEQKNTEVALLRTQSFAKQQQRRVQALERIYDNQR</sequence>
<comment type="caution">
    <text evidence="16">The sequence shown here is derived from an EMBL/GenBank/DDBJ whole genome shotgun (WGS) entry which is preliminary data.</text>
</comment>
<dbReference type="RefSeq" id="WP_039980343.1">
    <property type="nucleotide sequence ID" value="NZ_BAOJ01000031.1"/>
</dbReference>
<evidence type="ECO:0000256" key="8">
    <source>
        <dbReference type="ARBA" id="ARBA00022963"/>
    </source>
</evidence>
<evidence type="ECO:0000256" key="13">
    <source>
        <dbReference type="ARBA" id="ARBA00030948"/>
    </source>
</evidence>
<comment type="similarity">
    <text evidence="3">Belongs to the lipase chaperone family.</text>
</comment>
<name>A0A511QDF6_9VIBR</name>
<gene>
    <name evidence="16" type="ORF">VSA01S_05740</name>
</gene>